<evidence type="ECO:0000313" key="2">
    <source>
        <dbReference type="Proteomes" id="UP001333110"/>
    </source>
</evidence>
<name>A0AAN7RLV0_MYCAM</name>
<comment type="caution">
    <text evidence="1">The sequence shown here is derived from an EMBL/GenBank/DDBJ whole genome shotgun (WGS) entry which is preliminary data.</text>
</comment>
<evidence type="ECO:0000313" key="1">
    <source>
        <dbReference type="EMBL" id="KAK4811999.1"/>
    </source>
</evidence>
<dbReference type="EMBL" id="JAUNZN010000016">
    <property type="protein sequence ID" value="KAK4811999.1"/>
    <property type="molecule type" value="Genomic_DNA"/>
</dbReference>
<proteinExistence type="predicted"/>
<reference evidence="1 2" key="1">
    <citation type="journal article" date="2023" name="J. Hered.">
        <title>Chromosome-level genome of the wood stork (Mycteria americana) provides insight into avian chromosome evolution.</title>
        <authorList>
            <person name="Flamio R. Jr."/>
            <person name="Ramstad K.M."/>
        </authorList>
    </citation>
    <scope>NUCLEOTIDE SEQUENCE [LARGE SCALE GENOMIC DNA]</scope>
    <source>
        <strain evidence="1">JAX WOST 10</strain>
    </source>
</reference>
<dbReference type="AlphaFoldDB" id="A0AAN7RLV0"/>
<keyword evidence="2" id="KW-1185">Reference proteome</keyword>
<dbReference type="Proteomes" id="UP001333110">
    <property type="component" value="Unassembled WGS sequence"/>
</dbReference>
<protein>
    <submittedName>
        <fullName evidence="1">Uncharacterized protein</fullName>
    </submittedName>
</protein>
<gene>
    <name evidence="1" type="ORF">QYF61_022995</name>
</gene>
<sequence length="136" mass="16216">MTFSGQNFCLYPYTPQYYNRQRRLQFQSNRLEADCLESSSAEKEQETWWLNMRQQCVLEAFGQQHPGLHQEKHCQQAKGRDYFPLPSTGAMTFRYKKDMDIPEQVQQTATKIINELEHQTYEERLGKLALFSLQKR</sequence>
<accession>A0AAN7RLV0</accession>
<organism evidence="1 2">
    <name type="scientific">Mycteria americana</name>
    <name type="common">Wood stork</name>
    <dbReference type="NCBI Taxonomy" id="33587"/>
    <lineage>
        <taxon>Eukaryota</taxon>
        <taxon>Metazoa</taxon>
        <taxon>Chordata</taxon>
        <taxon>Craniata</taxon>
        <taxon>Vertebrata</taxon>
        <taxon>Euteleostomi</taxon>
        <taxon>Archelosauria</taxon>
        <taxon>Archosauria</taxon>
        <taxon>Dinosauria</taxon>
        <taxon>Saurischia</taxon>
        <taxon>Theropoda</taxon>
        <taxon>Coelurosauria</taxon>
        <taxon>Aves</taxon>
        <taxon>Neognathae</taxon>
        <taxon>Neoaves</taxon>
        <taxon>Aequornithes</taxon>
        <taxon>Ciconiiformes</taxon>
        <taxon>Ciconiidae</taxon>
        <taxon>Mycteria</taxon>
    </lineage>
</organism>